<accession>A0A3M6UZS4</accession>
<evidence type="ECO:0000313" key="3">
    <source>
        <dbReference type="Proteomes" id="UP000275408"/>
    </source>
</evidence>
<name>A0A3M6UZS4_POCDA</name>
<keyword evidence="3" id="KW-1185">Reference proteome</keyword>
<feature type="region of interest" description="Disordered" evidence="1">
    <location>
        <begin position="157"/>
        <end position="176"/>
    </location>
</feature>
<dbReference type="EMBL" id="RCHS01000399">
    <property type="protein sequence ID" value="RMX59099.1"/>
    <property type="molecule type" value="Genomic_DNA"/>
</dbReference>
<evidence type="ECO:0000256" key="1">
    <source>
        <dbReference type="SAM" id="MobiDB-lite"/>
    </source>
</evidence>
<dbReference type="Proteomes" id="UP000275408">
    <property type="component" value="Unassembled WGS sequence"/>
</dbReference>
<organism evidence="2 3">
    <name type="scientific">Pocillopora damicornis</name>
    <name type="common">Cauliflower coral</name>
    <name type="synonym">Millepora damicornis</name>
    <dbReference type="NCBI Taxonomy" id="46731"/>
    <lineage>
        <taxon>Eukaryota</taxon>
        <taxon>Metazoa</taxon>
        <taxon>Cnidaria</taxon>
        <taxon>Anthozoa</taxon>
        <taxon>Hexacorallia</taxon>
        <taxon>Scleractinia</taxon>
        <taxon>Astrocoeniina</taxon>
        <taxon>Pocilloporidae</taxon>
        <taxon>Pocillopora</taxon>
    </lineage>
</organism>
<evidence type="ECO:0000313" key="2">
    <source>
        <dbReference type="EMBL" id="RMX59099.1"/>
    </source>
</evidence>
<comment type="caution">
    <text evidence="2">The sequence shown here is derived from an EMBL/GenBank/DDBJ whole genome shotgun (WGS) entry which is preliminary data.</text>
</comment>
<feature type="compositionally biased region" description="Pro residues" evidence="1">
    <location>
        <begin position="163"/>
        <end position="176"/>
    </location>
</feature>
<dbReference type="AlphaFoldDB" id="A0A3M6UZS4"/>
<gene>
    <name evidence="2" type="ORF">pdam_00009764</name>
</gene>
<reference evidence="2 3" key="1">
    <citation type="journal article" date="2018" name="Sci. Rep.">
        <title>Comparative analysis of the Pocillopora damicornis genome highlights role of immune system in coral evolution.</title>
        <authorList>
            <person name="Cunning R."/>
            <person name="Bay R.A."/>
            <person name="Gillette P."/>
            <person name="Baker A.C."/>
            <person name="Traylor-Knowles N."/>
        </authorList>
    </citation>
    <scope>NUCLEOTIDE SEQUENCE [LARGE SCALE GENOMIC DNA]</scope>
    <source>
        <strain evidence="2">RSMAS</strain>
        <tissue evidence="2">Whole animal</tissue>
    </source>
</reference>
<proteinExistence type="predicted"/>
<sequence>MESHWGPSKSEISKSIQDKSGITLCLSKGEPTGNDELMLTKTQPKQILKAMALVAKKILPGLATDALGSLGGFAMVKMLKRGREQTGGYMIPIDKIVQLVRYQNMLTTYNKLAEAIRLGSPFIVKETKKQSVGFLGTLLSSLGAPLSLKASTGNDIQSYSRYQPPPLPPQPKVTSQ</sequence>
<feature type="non-terminal residue" evidence="2">
    <location>
        <position position="176"/>
    </location>
</feature>
<protein>
    <submittedName>
        <fullName evidence="2">Uncharacterized protein</fullName>
    </submittedName>
</protein>